<proteinExistence type="predicted"/>
<keyword evidence="4" id="KW-1185">Reference proteome</keyword>
<sequence>MRESRRVEKEAYDQSKRTFLKYFLAGSAVVALETTGVGKLTSFLSKAHAAEGVSPYKGLYPIGEGFPQSVASGDPTSSGMMLWTRVDPSKENGFSTAEITSDVIYYIENASPDNDETLMDAIDQGKFVMFEVSTTEDFSNVVVKGFSPIWKDHDNVVRIDLDGKLAPNQTYYYRFTTKKGYVSRTGTCKTLPQENSQVASAKIGYVSCQDYTNGYFNALGHMADEEMLFFLHLGDYIYESVGDAAYQGNLKDRQIKLPSGQAKAFTKEDYRKLYQTYRGDKDLQKLHERHGMVATWDDHEFANDAHYPAVAPDDNPESDPARRLVANQVWFEYMPARVPYDGTKSFEESIKIYRAVTIGNLATILLTDERLYRNAHPCGQGTLDRYISGGCEAINHSERTMLGKPQRDWFLNELKNANSTWKIWGNEVQITQMKLLNRYLNLDAWDGFAYERDLIAQAIINGKIDNFIALTGDFHTFEASYLQYKYDRTSEKYGVELMVGSVTSSNLRETLRNALNQAPDTSGPIPIDAAQELIDIVKGRLSGVTTITAEILFKEIQKIVKLENPWIELFDSTTHGYAVLELSNTKATWTAYAVDNIESPNAAKSLLWQCEVPNGEVKINITQGQDLITQS</sequence>
<dbReference type="PANTHER" id="PTHR43606">
    <property type="entry name" value="PHOSPHATASE, PUTATIVE (AFU_ORTHOLOGUE AFUA_6G08710)-RELATED"/>
    <property type="match status" value="1"/>
</dbReference>
<dbReference type="CDD" id="cd07389">
    <property type="entry name" value="MPP_PhoD"/>
    <property type="match status" value="1"/>
</dbReference>
<dbReference type="InterPro" id="IPR018946">
    <property type="entry name" value="PhoD-like_MPP"/>
</dbReference>
<dbReference type="InterPro" id="IPR029052">
    <property type="entry name" value="Metallo-depent_PP-like"/>
</dbReference>
<protein>
    <submittedName>
        <fullName evidence="3">Alkaline phosphatase D</fullName>
        <ecNumber evidence="3">3.1.3.1</ecNumber>
    </submittedName>
</protein>
<dbReference type="RefSeq" id="WP_204415298.1">
    <property type="nucleotide sequence ID" value="NZ_JAFBED010000003.1"/>
</dbReference>
<feature type="domain" description="PhoD-like phosphatase metallophosphatase" evidence="1">
    <location>
        <begin position="204"/>
        <end position="517"/>
    </location>
</feature>
<dbReference type="Proteomes" id="UP000737402">
    <property type="component" value="Unassembled WGS sequence"/>
</dbReference>
<accession>A0ABS2NZB6</accession>
<dbReference type="Pfam" id="PF16655">
    <property type="entry name" value="PhoD_N"/>
    <property type="match status" value="1"/>
</dbReference>
<feature type="domain" description="Phospholipase D N-terminal" evidence="2">
    <location>
        <begin position="69"/>
        <end position="190"/>
    </location>
</feature>
<evidence type="ECO:0000259" key="2">
    <source>
        <dbReference type="Pfam" id="PF16655"/>
    </source>
</evidence>
<evidence type="ECO:0000313" key="4">
    <source>
        <dbReference type="Proteomes" id="UP000737402"/>
    </source>
</evidence>
<evidence type="ECO:0000259" key="1">
    <source>
        <dbReference type="Pfam" id="PF09423"/>
    </source>
</evidence>
<dbReference type="PANTHER" id="PTHR43606:SF2">
    <property type="entry name" value="ALKALINE PHOSPHATASE FAMILY PROTEIN (AFU_ORTHOLOGUE AFUA_5G03860)"/>
    <property type="match status" value="1"/>
</dbReference>
<dbReference type="Pfam" id="PF09423">
    <property type="entry name" value="PhoD"/>
    <property type="match status" value="1"/>
</dbReference>
<dbReference type="GO" id="GO:0004035">
    <property type="term" value="F:alkaline phosphatase activity"/>
    <property type="evidence" value="ECO:0007669"/>
    <property type="project" value="UniProtKB-EC"/>
</dbReference>
<keyword evidence="3" id="KW-0378">Hydrolase</keyword>
<dbReference type="EC" id="3.1.3.1" evidence="3"/>
<dbReference type="InterPro" id="IPR038607">
    <property type="entry name" value="PhoD-like_sf"/>
</dbReference>
<dbReference type="InterPro" id="IPR032093">
    <property type="entry name" value="PhoD_N"/>
</dbReference>
<reference evidence="3 4" key="1">
    <citation type="submission" date="2021-01" db="EMBL/GenBank/DDBJ databases">
        <title>Genomic Encyclopedia of Type Strains, Phase IV (KMG-IV): sequencing the most valuable type-strain genomes for metagenomic binning, comparative biology and taxonomic classification.</title>
        <authorList>
            <person name="Goeker M."/>
        </authorList>
    </citation>
    <scope>NUCLEOTIDE SEQUENCE [LARGE SCALE GENOMIC DNA]</scope>
    <source>
        <strain evidence="3 4">DSM 25879</strain>
    </source>
</reference>
<dbReference type="Gene3D" id="3.60.21.70">
    <property type="entry name" value="PhoD-like phosphatase"/>
    <property type="match status" value="1"/>
</dbReference>
<gene>
    <name evidence="3" type="ORF">JOC95_001839</name>
</gene>
<dbReference type="SUPFAM" id="SSF56300">
    <property type="entry name" value="Metallo-dependent phosphatases"/>
    <property type="match status" value="1"/>
</dbReference>
<dbReference type="Gene3D" id="2.60.40.380">
    <property type="entry name" value="Purple acid phosphatase-like, N-terminal"/>
    <property type="match status" value="1"/>
</dbReference>
<evidence type="ECO:0000313" key="3">
    <source>
        <dbReference type="EMBL" id="MBM7619987.1"/>
    </source>
</evidence>
<dbReference type="InterPro" id="IPR052900">
    <property type="entry name" value="Phospholipid_Metab_Enz"/>
</dbReference>
<dbReference type="EMBL" id="JAFBED010000003">
    <property type="protein sequence ID" value="MBM7619987.1"/>
    <property type="molecule type" value="Genomic_DNA"/>
</dbReference>
<name>A0ABS2NZB6_9BACI</name>
<organism evidence="3 4">
    <name type="scientific">Sutcliffiella tianshenii</name>
    <dbReference type="NCBI Taxonomy" id="1463404"/>
    <lineage>
        <taxon>Bacteria</taxon>
        <taxon>Bacillati</taxon>
        <taxon>Bacillota</taxon>
        <taxon>Bacilli</taxon>
        <taxon>Bacillales</taxon>
        <taxon>Bacillaceae</taxon>
        <taxon>Sutcliffiella</taxon>
    </lineage>
</organism>
<comment type="caution">
    <text evidence="3">The sequence shown here is derived from an EMBL/GenBank/DDBJ whole genome shotgun (WGS) entry which is preliminary data.</text>
</comment>